<dbReference type="Gene3D" id="3.40.50.150">
    <property type="entry name" value="Vaccinia Virus protein VP39"/>
    <property type="match status" value="1"/>
</dbReference>
<feature type="domain" description="Methyltransferase type 11" evidence="1">
    <location>
        <begin position="73"/>
        <end position="161"/>
    </location>
</feature>
<dbReference type="GO" id="GO:0032259">
    <property type="term" value="P:methylation"/>
    <property type="evidence" value="ECO:0007669"/>
    <property type="project" value="UniProtKB-KW"/>
</dbReference>
<keyword evidence="2" id="KW-0808">Transferase</keyword>
<dbReference type="Proteomes" id="UP000621454">
    <property type="component" value="Unassembled WGS sequence"/>
</dbReference>
<dbReference type="InterPro" id="IPR029063">
    <property type="entry name" value="SAM-dependent_MTases_sf"/>
</dbReference>
<dbReference type="AlphaFoldDB" id="A0A916T2F1"/>
<gene>
    <name evidence="2" type="ORF">GCM10011489_15340</name>
</gene>
<dbReference type="InterPro" id="IPR013216">
    <property type="entry name" value="Methyltransf_11"/>
</dbReference>
<reference evidence="2" key="2">
    <citation type="submission" date="2020-09" db="EMBL/GenBank/DDBJ databases">
        <authorList>
            <person name="Sun Q."/>
            <person name="Zhou Y."/>
        </authorList>
    </citation>
    <scope>NUCLEOTIDE SEQUENCE</scope>
    <source>
        <strain evidence="2">CGMCC 1.12827</strain>
    </source>
</reference>
<reference evidence="2" key="1">
    <citation type="journal article" date="2014" name="Int. J. Syst. Evol. Microbiol.">
        <title>Complete genome sequence of Corynebacterium casei LMG S-19264T (=DSM 44701T), isolated from a smear-ripened cheese.</title>
        <authorList>
            <consortium name="US DOE Joint Genome Institute (JGI-PGF)"/>
            <person name="Walter F."/>
            <person name="Albersmeier A."/>
            <person name="Kalinowski J."/>
            <person name="Ruckert C."/>
        </authorList>
    </citation>
    <scope>NUCLEOTIDE SEQUENCE</scope>
    <source>
        <strain evidence="2">CGMCC 1.12827</strain>
    </source>
</reference>
<dbReference type="CDD" id="cd02440">
    <property type="entry name" value="AdoMet_MTases"/>
    <property type="match status" value="1"/>
</dbReference>
<proteinExistence type="predicted"/>
<keyword evidence="2" id="KW-0489">Methyltransferase</keyword>
<dbReference type="GO" id="GO:0008757">
    <property type="term" value="F:S-adenosylmethionine-dependent methyltransferase activity"/>
    <property type="evidence" value="ECO:0007669"/>
    <property type="project" value="InterPro"/>
</dbReference>
<name>A0A916T2F1_9ACTN</name>
<keyword evidence="3" id="KW-1185">Reference proteome</keyword>
<accession>A0A916T2F1</accession>
<sequence length="290" mass="32223">MPVTEADPLARLRRRATWRRAAHLLAEFRYEQPDPARFYTALARDTADLLADLYGDVCDRDLNGGDLEGTIVLDVGGGPGYFADEFARRGAHYYSVEPDPSEMHAAGLPQRSSVRGSGTALPFATDSVDICFSSNVAEHIAAPWRMGEEMLRVTRPGGLVVYSYTLWYGPFGGHEMGLTHYLGGARAARWYTRRHGHPPKNLYGTSLFALTATDGLRWARRAEAAGAGRLVAALPRYLPARLWPIMRIPLLREVLGSNLMLVFVAAEPPVRHSSAGRCRWWCDGPRSRRE</sequence>
<evidence type="ECO:0000259" key="1">
    <source>
        <dbReference type="Pfam" id="PF08241"/>
    </source>
</evidence>
<organism evidence="2 3">
    <name type="scientific">Gordonia jinhuaensis</name>
    <dbReference type="NCBI Taxonomy" id="1517702"/>
    <lineage>
        <taxon>Bacteria</taxon>
        <taxon>Bacillati</taxon>
        <taxon>Actinomycetota</taxon>
        <taxon>Actinomycetes</taxon>
        <taxon>Mycobacteriales</taxon>
        <taxon>Gordoniaceae</taxon>
        <taxon>Gordonia</taxon>
    </lineage>
</organism>
<dbReference type="PANTHER" id="PTHR43591">
    <property type="entry name" value="METHYLTRANSFERASE"/>
    <property type="match status" value="1"/>
</dbReference>
<evidence type="ECO:0000313" key="2">
    <source>
        <dbReference type="EMBL" id="GGB28082.1"/>
    </source>
</evidence>
<dbReference type="Pfam" id="PF08241">
    <property type="entry name" value="Methyltransf_11"/>
    <property type="match status" value="1"/>
</dbReference>
<dbReference type="EMBL" id="BMGC01000008">
    <property type="protein sequence ID" value="GGB28082.1"/>
    <property type="molecule type" value="Genomic_DNA"/>
</dbReference>
<dbReference type="SUPFAM" id="SSF53335">
    <property type="entry name" value="S-adenosyl-L-methionine-dependent methyltransferases"/>
    <property type="match status" value="1"/>
</dbReference>
<evidence type="ECO:0000313" key="3">
    <source>
        <dbReference type="Proteomes" id="UP000621454"/>
    </source>
</evidence>
<comment type="caution">
    <text evidence="2">The sequence shown here is derived from an EMBL/GenBank/DDBJ whole genome shotgun (WGS) entry which is preliminary data.</text>
</comment>
<protein>
    <submittedName>
        <fullName evidence="2">Methyltransferase</fullName>
    </submittedName>
</protein>